<evidence type="ECO:0000313" key="2">
    <source>
        <dbReference type="EMBL" id="MBD2723036.1"/>
    </source>
</evidence>
<gene>
    <name evidence="2" type="ORF">IC234_12950</name>
</gene>
<dbReference type="Proteomes" id="UP000606003">
    <property type="component" value="Unassembled WGS sequence"/>
</dbReference>
<keyword evidence="3" id="KW-1185">Reference proteome</keyword>
<reference evidence="2 3" key="1">
    <citation type="submission" date="2020-09" db="EMBL/GenBank/DDBJ databases">
        <authorList>
            <person name="Kim M.K."/>
        </authorList>
    </citation>
    <scope>NUCLEOTIDE SEQUENCE [LARGE SCALE GENOMIC DNA]</scope>
    <source>
        <strain evidence="2 3">BT189</strain>
    </source>
</reference>
<protein>
    <submittedName>
        <fullName evidence="2">Uncharacterized protein</fullName>
    </submittedName>
</protein>
<comment type="caution">
    <text evidence="2">The sequence shown here is derived from an EMBL/GenBank/DDBJ whole genome shotgun (WGS) entry which is preliminary data.</text>
</comment>
<keyword evidence="1" id="KW-0732">Signal</keyword>
<feature type="chain" id="PRO_5047366507" evidence="1">
    <location>
        <begin position="21"/>
        <end position="251"/>
    </location>
</feature>
<organism evidence="2 3">
    <name type="scientific">Hymenobacter armeniacus</name>
    <dbReference type="NCBI Taxonomy" id="2771358"/>
    <lineage>
        <taxon>Bacteria</taxon>
        <taxon>Pseudomonadati</taxon>
        <taxon>Bacteroidota</taxon>
        <taxon>Cytophagia</taxon>
        <taxon>Cytophagales</taxon>
        <taxon>Hymenobacteraceae</taxon>
        <taxon>Hymenobacter</taxon>
    </lineage>
</organism>
<accession>A0ABR8JST7</accession>
<name>A0ABR8JST7_9BACT</name>
<feature type="signal peptide" evidence="1">
    <location>
        <begin position="1"/>
        <end position="20"/>
    </location>
</feature>
<proteinExistence type="predicted"/>
<sequence length="251" mass="28031">MKNVFLCYLLILLLFPKAHAQAQSVALPDSGRARVSLPDAFYRHYAADVGFETRLYNGPEYAHYVSGNISGHQFFGSADSQTGSVYYRGVLYPGVELRYDLMRDQVVIKAPSNDYYLQLVSENLARFTIDTHSFVRVVVATGEEAPLKTGFYEVLVDGRARLLAARRKSVQQRSTATGLQGEMEEKATYFVHKNGHYHKVGSANSVLGVFPEQKAALRKYLKAQQLNFGENGRERALTELVRYAGALAPLP</sequence>
<evidence type="ECO:0000313" key="3">
    <source>
        <dbReference type="Proteomes" id="UP000606003"/>
    </source>
</evidence>
<dbReference type="RefSeq" id="WP_190925255.1">
    <property type="nucleotide sequence ID" value="NZ_JACXAC010000004.1"/>
</dbReference>
<dbReference type="EMBL" id="JACXAC010000004">
    <property type="protein sequence ID" value="MBD2723036.1"/>
    <property type="molecule type" value="Genomic_DNA"/>
</dbReference>
<evidence type="ECO:0000256" key="1">
    <source>
        <dbReference type="SAM" id="SignalP"/>
    </source>
</evidence>